<gene>
    <name evidence="2" type="ORF">V1633_14700</name>
</gene>
<protein>
    <submittedName>
        <fullName evidence="2">Class I SAM-dependent methyltransferase</fullName>
        <ecNumber evidence="2">2.1.-.-</ecNumber>
    </submittedName>
</protein>
<organism evidence="2 3">
    <name type="scientific">Plantactinospora sonchi</name>
    <dbReference type="NCBI Taxonomy" id="1544735"/>
    <lineage>
        <taxon>Bacteria</taxon>
        <taxon>Bacillati</taxon>
        <taxon>Actinomycetota</taxon>
        <taxon>Actinomycetes</taxon>
        <taxon>Micromonosporales</taxon>
        <taxon>Micromonosporaceae</taxon>
        <taxon>Plantactinospora</taxon>
    </lineage>
</organism>
<proteinExistence type="predicted"/>
<dbReference type="Gene3D" id="3.40.50.150">
    <property type="entry name" value="Vaccinia Virus protein VP39"/>
    <property type="match status" value="1"/>
</dbReference>
<accession>A0ABU7RTA0</accession>
<dbReference type="InterPro" id="IPR029063">
    <property type="entry name" value="SAM-dependent_MTases_sf"/>
</dbReference>
<dbReference type="GO" id="GO:0008168">
    <property type="term" value="F:methyltransferase activity"/>
    <property type="evidence" value="ECO:0007669"/>
    <property type="project" value="UniProtKB-KW"/>
</dbReference>
<keyword evidence="2" id="KW-0489">Methyltransferase</keyword>
<dbReference type="EMBL" id="JAZGQK010000012">
    <property type="protein sequence ID" value="MEE6259735.1"/>
    <property type="molecule type" value="Genomic_DNA"/>
</dbReference>
<evidence type="ECO:0000259" key="1">
    <source>
        <dbReference type="Pfam" id="PF08241"/>
    </source>
</evidence>
<keyword evidence="2" id="KW-0808">Transferase</keyword>
<dbReference type="GO" id="GO:0032259">
    <property type="term" value="P:methylation"/>
    <property type="evidence" value="ECO:0007669"/>
    <property type="project" value="UniProtKB-KW"/>
</dbReference>
<sequence>MVKRESAREAWNRRAANYDNRGDRAERMAIGDSREWICARARGRTLEVAIGTGRNLSRYHDAVDLVGVDLSPGMLAVARRRAEELGRPVELREAAAEHLPFPDAGFDTVVCTMAVCAVADRAAAIAEMYRVLRPAGTLLLVDHAERRWLRGRPADLAVRQGFVPEARERLRLGLIERLAARRPG</sequence>
<comment type="caution">
    <text evidence="2">The sequence shown here is derived from an EMBL/GenBank/DDBJ whole genome shotgun (WGS) entry which is preliminary data.</text>
</comment>
<dbReference type="PANTHER" id="PTHR42912">
    <property type="entry name" value="METHYLTRANSFERASE"/>
    <property type="match status" value="1"/>
</dbReference>
<evidence type="ECO:0000313" key="3">
    <source>
        <dbReference type="Proteomes" id="UP001332243"/>
    </source>
</evidence>
<feature type="domain" description="Methyltransferase type 11" evidence="1">
    <location>
        <begin position="46"/>
        <end position="139"/>
    </location>
</feature>
<dbReference type="Proteomes" id="UP001332243">
    <property type="component" value="Unassembled WGS sequence"/>
</dbReference>
<reference evidence="2 3" key="1">
    <citation type="submission" date="2024-01" db="EMBL/GenBank/DDBJ databases">
        <title>Genome insights into Plantactinospora sonchi sp. nov.</title>
        <authorList>
            <person name="Wang L."/>
        </authorList>
    </citation>
    <scope>NUCLEOTIDE SEQUENCE [LARGE SCALE GENOMIC DNA]</scope>
    <source>
        <strain evidence="2 3">NEAU-QY2</strain>
    </source>
</reference>
<dbReference type="Pfam" id="PF08241">
    <property type="entry name" value="Methyltransf_11"/>
    <property type="match status" value="1"/>
</dbReference>
<dbReference type="CDD" id="cd02440">
    <property type="entry name" value="AdoMet_MTases"/>
    <property type="match status" value="1"/>
</dbReference>
<name>A0ABU7RTA0_9ACTN</name>
<dbReference type="RefSeq" id="WP_331214859.1">
    <property type="nucleotide sequence ID" value="NZ_JAZGQK010000012.1"/>
</dbReference>
<keyword evidence="3" id="KW-1185">Reference proteome</keyword>
<dbReference type="InterPro" id="IPR050508">
    <property type="entry name" value="Methyltransf_Superfamily"/>
</dbReference>
<evidence type="ECO:0000313" key="2">
    <source>
        <dbReference type="EMBL" id="MEE6259735.1"/>
    </source>
</evidence>
<dbReference type="EC" id="2.1.-.-" evidence="2"/>
<dbReference type="InterPro" id="IPR013216">
    <property type="entry name" value="Methyltransf_11"/>
</dbReference>
<dbReference type="SUPFAM" id="SSF53335">
    <property type="entry name" value="S-adenosyl-L-methionine-dependent methyltransferases"/>
    <property type="match status" value="1"/>
</dbReference>
<dbReference type="PANTHER" id="PTHR42912:SF80">
    <property type="entry name" value="METHYLTRANSFERASE DOMAIN-CONTAINING PROTEIN"/>
    <property type="match status" value="1"/>
</dbReference>